<dbReference type="Gene3D" id="3.40.1730.10">
    <property type="entry name" value="pa0076 domain"/>
    <property type="match status" value="1"/>
</dbReference>
<accession>A0AA37WZ61</accession>
<evidence type="ECO:0000313" key="2">
    <source>
        <dbReference type="Proteomes" id="UP001157355"/>
    </source>
</evidence>
<dbReference type="AlphaFoldDB" id="A0AA37WZ61"/>
<evidence type="ECO:0008006" key="3">
    <source>
        <dbReference type="Google" id="ProtNLM"/>
    </source>
</evidence>
<dbReference type="NCBIfam" id="TIGR03373">
    <property type="entry name" value="VI_minor_4"/>
    <property type="match status" value="1"/>
</dbReference>
<gene>
    <name evidence="1" type="ORF">GCM10010873_10770</name>
</gene>
<reference evidence="1 2" key="1">
    <citation type="journal article" date="2014" name="Int. J. Syst. Evol. Microbiol.">
        <title>Complete genome sequence of Corynebacterium casei LMG S-19264T (=DSM 44701T), isolated from a smear-ripened cheese.</title>
        <authorList>
            <consortium name="US DOE Joint Genome Institute (JGI-PGF)"/>
            <person name="Walter F."/>
            <person name="Albersmeier A."/>
            <person name="Kalinowski J."/>
            <person name="Ruckert C."/>
        </authorList>
    </citation>
    <scope>NUCLEOTIDE SEQUENCE [LARGE SCALE GENOMIC DNA]</scope>
    <source>
        <strain evidence="1 2">NBRC 111766</strain>
    </source>
</reference>
<evidence type="ECO:0000313" key="1">
    <source>
        <dbReference type="EMBL" id="GLS86103.1"/>
    </source>
</evidence>
<keyword evidence="2" id="KW-1185">Reference proteome</keyword>
<organism evidence="1 2">
    <name type="scientific">Cypionkella aquatica</name>
    <dbReference type="NCBI Taxonomy" id="1756042"/>
    <lineage>
        <taxon>Bacteria</taxon>
        <taxon>Pseudomonadati</taxon>
        <taxon>Pseudomonadota</taxon>
        <taxon>Alphaproteobacteria</taxon>
        <taxon>Rhodobacterales</taxon>
        <taxon>Paracoccaceae</taxon>
        <taxon>Cypionkella</taxon>
    </lineage>
</organism>
<protein>
    <recommendedName>
        <fullName evidence="3">Type VI secretion system-associated protein TagF</fullName>
    </recommendedName>
</protein>
<name>A0AA37WZ61_9RHOB</name>
<dbReference type="InterPro" id="IPR038225">
    <property type="entry name" value="TagF_sf"/>
</dbReference>
<dbReference type="RefSeq" id="WP_284324308.1">
    <property type="nucleotide sequence ID" value="NZ_BSPP01000004.1"/>
</dbReference>
<dbReference type="InterPro" id="IPR017748">
    <property type="entry name" value="TagF"/>
</dbReference>
<proteinExistence type="predicted"/>
<comment type="caution">
    <text evidence="1">The sequence shown here is derived from an EMBL/GenBank/DDBJ whole genome shotgun (WGS) entry which is preliminary data.</text>
</comment>
<sequence>MLALYGKHRSKGDFLGGALPVQAGLEGWLDSTLAEARHGLDQDWETVWAKARPLRFWIGPSVLGESLAGVLAPSADKVGRRYPLLIAGFGPDCPPCPVIDPAQDWHADVEAKLLDLLAAEHAELDGFTLPCPAAMETGPPEFWAARPGADVVGLLEDVALTDHNRASHNRSYWWIAGDDFGHSQVWAGEGLPSGHVIAWFLRGYAENA</sequence>
<dbReference type="Pfam" id="PF09867">
    <property type="entry name" value="TagF_N"/>
    <property type="match status" value="1"/>
</dbReference>
<dbReference type="EMBL" id="BSPP01000004">
    <property type="protein sequence ID" value="GLS86103.1"/>
    <property type="molecule type" value="Genomic_DNA"/>
</dbReference>
<dbReference type="Proteomes" id="UP001157355">
    <property type="component" value="Unassembled WGS sequence"/>
</dbReference>